<dbReference type="InterPro" id="IPR015942">
    <property type="entry name" value="Asp/Glu/hydantoin_racemase"/>
</dbReference>
<organism evidence="3 4">
    <name type="scientific">Actinomyces bovis</name>
    <dbReference type="NCBI Taxonomy" id="1658"/>
    <lineage>
        <taxon>Bacteria</taxon>
        <taxon>Bacillati</taxon>
        <taxon>Actinomycetota</taxon>
        <taxon>Actinomycetes</taxon>
        <taxon>Actinomycetales</taxon>
        <taxon>Actinomycetaceae</taxon>
        <taxon>Actinomyces</taxon>
    </lineage>
</organism>
<name>A0ABY1VPP7_9ACTO</name>
<protein>
    <submittedName>
        <fullName evidence="3">Aspartate racemase</fullName>
        <ecNumber evidence="3">5.1.1.13</ecNumber>
    </submittedName>
</protein>
<dbReference type="SUPFAM" id="SSF53681">
    <property type="entry name" value="Aspartate/glutamate racemase"/>
    <property type="match status" value="2"/>
</dbReference>
<accession>A0ABY1VPP7</accession>
<dbReference type="EC" id="5.1.1.13" evidence="3"/>
<dbReference type="RefSeq" id="WP_111837003.1">
    <property type="nucleotide sequence ID" value="NZ_UAPQ01000009.1"/>
</dbReference>
<gene>
    <name evidence="3" type="ORF">NCTC11535_01798</name>
</gene>
<dbReference type="Proteomes" id="UP000250006">
    <property type="component" value="Unassembled WGS sequence"/>
</dbReference>
<dbReference type="Gene3D" id="3.40.50.1860">
    <property type="match status" value="2"/>
</dbReference>
<dbReference type="InterPro" id="IPR001920">
    <property type="entry name" value="Asp/Glu_race"/>
</dbReference>
<keyword evidence="4" id="KW-1185">Reference proteome</keyword>
<reference evidence="3 4" key="1">
    <citation type="submission" date="2018-06" db="EMBL/GenBank/DDBJ databases">
        <authorList>
            <consortium name="Pathogen Informatics"/>
            <person name="Doyle S."/>
        </authorList>
    </citation>
    <scope>NUCLEOTIDE SEQUENCE [LARGE SCALE GENOMIC DNA]</scope>
    <source>
        <strain evidence="3 4">NCTC11535</strain>
    </source>
</reference>
<dbReference type="GO" id="GO:0047689">
    <property type="term" value="F:aspartate racemase activity"/>
    <property type="evidence" value="ECO:0007669"/>
    <property type="project" value="UniProtKB-EC"/>
</dbReference>
<dbReference type="PANTHER" id="PTHR21198">
    <property type="entry name" value="GLUTAMATE RACEMASE"/>
    <property type="match status" value="1"/>
</dbReference>
<dbReference type="PROSITE" id="PS00923">
    <property type="entry name" value="ASP_GLU_RACEMASE_1"/>
    <property type="match status" value="1"/>
</dbReference>
<evidence type="ECO:0000256" key="1">
    <source>
        <dbReference type="ARBA" id="ARBA00007847"/>
    </source>
</evidence>
<dbReference type="NCBIfam" id="TIGR00035">
    <property type="entry name" value="asp_race"/>
    <property type="match status" value="1"/>
</dbReference>
<evidence type="ECO:0000313" key="3">
    <source>
        <dbReference type="EMBL" id="SPT54101.1"/>
    </source>
</evidence>
<comment type="similarity">
    <text evidence="1">Belongs to the aspartate/glutamate racemases family.</text>
</comment>
<sequence>MSGGQRRTAGVLGGLGPLATIEFMSMVAAATVAKVEQEHADLIVTQRSSTPDRTAAILRHGPSPAPVMAADAKRLETAGAEFIVIPCNTASKFLGAVEEAVSIPVVSIVEETLSEVQRRLPQASSIGLMATDGTLAARVYHDAAERAGFEVIVPDERTQARVMAMIYDGVKAGRDVPRQEFFECVEVLRQAGADAVITGCTELSVLCSHFGANGGQIVDSLASLARRTVIECGCELA</sequence>
<dbReference type="EMBL" id="UAPQ01000009">
    <property type="protein sequence ID" value="SPT54101.1"/>
    <property type="molecule type" value="Genomic_DNA"/>
</dbReference>
<keyword evidence="2 3" id="KW-0413">Isomerase</keyword>
<dbReference type="InterPro" id="IPR004380">
    <property type="entry name" value="Asp_race"/>
</dbReference>
<dbReference type="InterPro" id="IPR018187">
    <property type="entry name" value="Asp/Glu_racemase_AS_1"/>
</dbReference>
<evidence type="ECO:0000313" key="4">
    <source>
        <dbReference type="Proteomes" id="UP000250006"/>
    </source>
</evidence>
<comment type="caution">
    <text evidence="3">The sequence shown here is derived from an EMBL/GenBank/DDBJ whole genome shotgun (WGS) entry which is preliminary data.</text>
</comment>
<proteinExistence type="inferred from homology"/>
<evidence type="ECO:0000256" key="2">
    <source>
        <dbReference type="ARBA" id="ARBA00023235"/>
    </source>
</evidence>
<dbReference type="PANTHER" id="PTHR21198:SF7">
    <property type="entry name" value="ASPARTATE-GLUTAMATE RACEMASE FAMILY"/>
    <property type="match status" value="1"/>
</dbReference>
<dbReference type="Pfam" id="PF01177">
    <property type="entry name" value="Asp_Glu_race"/>
    <property type="match status" value="1"/>
</dbReference>